<name>A0A9P6LT76_9FUNG</name>
<gene>
    <name evidence="2" type="ORF">BGZ65_001191</name>
</gene>
<feature type="region of interest" description="Disordered" evidence="1">
    <location>
        <begin position="67"/>
        <end position="159"/>
    </location>
</feature>
<feature type="compositionally biased region" description="Polar residues" evidence="1">
    <location>
        <begin position="117"/>
        <end position="128"/>
    </location>
</feature>
<sequence>MAFSVSSIRIVVSGTVCSELNCSQNQHTHLLPSFSSTTRLSTISNQSIAVSCITSKTHTHRVTRRIHKNSKPVTKRDSKVNAMTDALLIQYHDEDDEDDENMPMDPLDMSELDNENSQENTDMDSATSDQGVKNNDNGDDNKNPDAKSQCESQSEMRES</sequence>
<protein>
    <submittedName>
        <fullName evidence="2">Uncharacterized protein</fullName>
    </submittedName>
</protein>
<feature type="compositionally biased region" description="Acidic residues" evidence="1">
    <location>
        <begin position="93"/>
        <end position="116"/>
    </location>
</feature>
<organism evidence="2 3">
    <name type="scientific">Modicella reniformis</name>
    <dbReference type="NCBI Taxonomy" id="1440133"/>
    <lineage>
        <taxon>Eukaryota</taxon>
        <taxon>Fungi</taxon>
        <taxon>Fungi incertae sedis</taxon>
        <taxon>Mucoromycota</taxon>
        <taxon>Mortierellomycotina</taxon>
        <taxon>Mortierellomycetes</taxon>
        <taxon>Mortierellales</taxon>
        <taxon>Mortierellaceae</taxon>
        <taxon>Modicella</taxon>
    </lineage>
</organism>
<dbReference type="EMBL" id="JAAAHW010009665">
    <property type="protein sequence ID" value="KAF9937664.1"/>
    <property type="molecule type" value="Genomic_DNA"/>
</dbReference>
<dbReference type="AlphaFoldDB" id="A0A9P6LT76"/>
<keyword evidence="3" id="KW-1185">Reference proteome</keyword>
<comment type="caution">
    <text evidence="2">The sequence shown here is derived from an EMBL/GenBank/DDBJ whole genome shotgun (WGS) entry which is preliminary data.</text>
</comment>
<proteinExistence type="predicted"/>
<accession>A0A9P6LT76</accession>
<evidence type="ECO:0000256" key="1">
    <source>
        <dbReference type="SAM" id="MobiDB-lite"/>
    </source>
</evidence>
<dbReference type="Proteomes" id="UP000749646">
    <property type="component" value="Unassembled WGS sequence"/>
</dbReference>
<evidence type="ECO:0000313" key="3">
    <source>
        <dbReference type="Proteomes" id="UP000749646"/>
    </source>
</evidence>
<reference evidence="2" key="1">
    <citation type="journal article" date="2020" name="Fungal Divers.">
        <title>Resolving the Mortierellaceae phylogeny through synthesis of multi-gene phylogenetics and phylogenomics.</title>
        <authorList>
            <person name="Vandepol N."/>
            <person name="Liber J."/>
            <person name="Desiro A."/>
            <person name="Na H."/>
            <person name="Kennedy M."/>
            <person name="Barry K."/>
            <person name="Grigoriev I.V."/>
            <person name="Miller A.N."/>
            <person name="O'Donnell K."/>
            <person name="Stajich J.E."/>
            <person name="Bonito G."/>
        </authorList>
    </citation>
    <scope>NUCLEOTIDE SEQUENCE</scope>
    <source>
        <strain evidence="2">MES-2147</strain>
    </source>
</reference>
<evidence type="ECO:0000313" key="2">
    <source>
        <dbReference type="EMBL" id="KAF9937664.1"/>
    </source>
</evidence>